<name>A0ABV3W1F0_9BACI</name>
<dbReference type="EMBL" id="JBFRHK010000012">
    <property type="protein sequence ID" value="MEX3747003.1"/>
    <property type="molecule type" value="Genomic_DNA"/>
</dbReference>
<evidence type="ECO:0000313" key="1">
    <source>
        <dbReference type="EMBL" id="MEX3747003.1"/>
    </source>
</evidence>
<dbReference type="RefSeq" id="WP_368637578.1">
    <property type="nucleotide sequence ID" value="NZ_JBFRHK010000012.1"/>
</dbReference>
<dbReference type="Proteomes" id="UP001558534">
    <property type="component" value="Unassembled WGS sequence"/>
</dbReference>
<dbReference type="PROSITE" id="PS51257">
    <property type="entry name" value="PROKAR_LIPOPROTEIN"/>
    <property type="match status" value="1"/>
</dbReference>
<reference evidence="1 2" key="1">
    <citation type="submission" date="2024-07" db="EMBL/GenBank/DDBJ databases">
        <title>Characterization of a bacterium isolated from hydrolysated instant sea cucumber by whole-genome sequencing and metabolomics.</title>
        <authorList>
            <person name="Luo X."/>
            <person name="Zhang Z."/>
            <person name="Zheng Z."/>
            <person name="Zhang W."/>
            <person name="Ming T."/>
            <person name="Jiao L."/>
            <person name="Su X."/>
            <person name="Kong F."/>
            <person name="Xu J."/>
        </authorList>
    </citation>
    <scope>NUCLEOTIDE SEQUENCE [LARGE SCALE GENOMIC DNA]</scope>
    <source>
        <strain evidence="1 2">XL-2024</strain>
    </source>
</reference>
<evidence type="ECO:0000313" key="2">
    <source>
        <dbReference type="Proteomes" id="UP001558534"/>
    </source>
</evidence>
<accession>A0ABV3W1F0</accession>
<organism evidence="1 2">
    <name type="scientific">Lysinibacillus xylanilyticus</name>
    <dbReference type="NCBI Taxonomy" id="582475"/>
    <lineage>
        <taxon>Bacteria</taxon>
        <taxon>Bacillati</taxon>
        <taxon>Bacillota</taxon>
        <taxon>Bacilli</taxon>
        <taxon>Bacillales</taxon>
        <taxon>Bacillaceae</taxon>
        <taxon>Lysinibacillus</taxon>
    </lineage>
</organism>
<comment type="caution">
    <text evidence="1">The sequence shown here is derived from an EMBL/GenBank/DDBJ whole genome shotgun (WGS) entry which is preliminary data.</text>
</comment>
<protein>
    <submittedName>
        <fullName evidence="1">Uncharacterized protein</fullName>
    </submittedName>
</protein>
<gene>
    <name evidence="1" type="ORF">AB1300_17925</name>
</gene>
<proteinExistence type="predicted"/>
<sequence>MKNELNENVLILTATFSCTIRVSDEEINIKKLSNEQQYIEQIIIHAEQQAYQETLAAYNNLPTFSNLICDIPGFEDTFLQKLDTFIEPYGILRVSEESLSMLPLIGPFTSGLNIHAPIIYTSPSYSIINARGYRSSTSSSVNAVKIGEPVGLPDYLNNLELEMDIPSSGKSITMMEANWTPKQSTAHFIGVSINDSGISFNITVAFNSWNRASIKH</sequence>
<keyword evidence="2" id="KW-1185">Reference proteome</keyword>